<reference evidence="2" key="1">
    <citation type="journal article" date="2023" name="Mol. Phylogenet. Evol.">
        <title>Genome-scale phylogeny and comparative genomics of the fungal order Sordariales.</title>
        <authorList>
            <person name="Hensen N."/>
            <person name="Bonometti L."/>
            <person name="Westerberg I."/>
            <person name="Brannstrom I.O."/>
            <person name="Guillou S."/>
            <person name="Cros-Aarteil S."/>
            <person name="Calhoun S."/>
            <person name="Haridas S."/>
            <person name="Kuo A."/>
            <person name="Mondo S."/>
            <person name="Pangilinan J."/>
            <person name="Riley R."/>
            <person name="LaButti K."/>
            <person name="Andreopoulos B."/>
            <person name="Lipzen A."/>
            <person name="Chen C."/>
            <person name="Yan M."/>
            <person name="Daum C."/>
            <person name="Ng V."/>
            <person name="Clum A."/>
            <person name="Steindorff A."/>
            <person name="Ohm R.A."/>
            <person name="Martin F."/>
            <person name="Silar P."/>
            <person name="Natvig D.O."/>
            <person name="Lalanne C."/>
            <person name="Gautier V."/>
            <person name="Ament-Velasquez S.L."/>
            <person name="Kruys A."/>
            <person name="Hutchinson M.I."/>
            <person name="Powell A.J."/>
            <person name="Barry K."/>
            <person name="Miller A.N."/>
            <person name="Grigoriev I.V."/>
            <person name="Debuchy R."/>
            <person name="Gladieux P."/>
            <person name="Hiltunen Thoren M."/>
            <person name="Johannesson H."/>
        </authorList>
    </citation>
    <scope>NUCLEOTIDE SEQUENCE</scope>
    <source>
        <strain evidence="2">CBS 314.62</strain>
    </source>
</reference>
<gene>
    <name evidence="2" type="ORF">B0T22DRAFT_248968</name>
</gene>
<evidence type="ECO:0000313" key="3">
    <source>
        <dbReference type="Proteomes" id="UP001270362"/>
    </source>
</evidence>
<protein>
    <submittedName>
        <fullName evidence="2">Uncharacterized protein</fullName>
    </submittedName>
</protein>
<sequence>MPLASPSGRKWPTGGFLTGLRLPLGCSRPSPSGHESTRLGWLAVVLLRLRSTHTARTYAVRLIRRPTLPANGTCGALFLTHPADPASQSGLRSEHRSTPVPGTPYPVPRPPCPCHRAEKTEVAMAGSALVEPRGLLSHLVCPPSGVTGHGRRNGVL</sequence>
<dbReference type="AlphaFoldDB" id="A0AAE0X2H8"/>
<comment type="caution">
    <text evidence="2">The sequence shown here is derived from an EMBL/GenBank/DDBJ whole genome shotgun (WGS) entry which is preliminary data.</text>
</comment>
<reference evidence="2" key="2">
    <citation type="submission" date="2023-06" db="EMBL/GenBank/DDBJ databases">
        <authorList>
            <consortium name="Lawrence Berkeley National Laboratory"/>
            <person name="Haridas S."/>
            <person name="Hensen N."/>
            <person name="Bonometti L."/>
            <person name="Westerberg I."/>
            <person name="Brannstrom I.O."/>
            <person name="Guillou S."/>
            <person name="Cros-Aarteil S."/>
            <person name="Calhoun S."/>
            <person name="Kuo A."/>
            <person name="Mondo S."/>
            <person name="Pangilinan J."/>
            <person name="Riley R."/>
            <person name="Labutti K."/>
            <person name="Andreopoulos B."/>
            <person name="Lipzen A."/>
            <person name="Chen C."/>
            <person name="Yanf M."/>
            <person name="Daum C."/>
            <person name="Ng V."/>
            <person name="Clum A."/>
            <person name="Steindorff A."/>
            <person name="Ohm R."/>
            <person name="Martin F."/>
            <person name="Silar P."/>
            <person name="Natvig D."/>
            <person name="Lalanne C."/>
            <person name="Gautier V."/>
            <person name="Ament-Velasquez S.L."/>
            <person name="Kruys A."/>
            <person name="Hutchinson M.I."/>
            <person name="Powell A.J."/>
            <person name="Barry K."/>
            <person name="Miller A.N."/>
            <person name="Grigoriev I.V."/>
            <person name="Debuchy R."/>
            <person name="Gladieux P."/>
            <person name="Thoren M.H."/>
            <person name="Johannesson H."/>
        </authorList>
    </citation>
    <scope>NUCLEOTIDE SEQUENCE</scope>
    <source>
        <strain evidence="2">CBS 314.62</strain>
    </source>
</reference>
<organism evidence="2 3">
    <name type="scientific">Podospora appendiculata</name>
    <dbReference type="NCBI Taxonomy" id="314037"/>
    <lineage>
        <taxon>Eukaryota</taxon>
        <taxon>Fungi</taxon>
        <taxon>Dikarya</taxon>
        <taxon>Ascomycota</taxon>
        <taxon>Pezizomycotina</taxon>
        <taxon>Sordariomycetes</taxon>
        <taxon>Sordariomycetidae</taxon>
        <taxon>Sordariales</taxon>
        <taxon>Podosporaceae</taxon>
        <taxon>Podospora</taxon>
    </lineage>
</organism>
<name>A0AAE0X2H8_9PEZI</name>
<feature type="region of interest" description="Disordered" evidence="1">
    <location>
        <begin position="85"/>
        <end position="108"/>
    </location>
</feature>
<dbReference type="Proteomes" id="UP001270362">
    <property type="component" value="Unassembled WGS sequence"/>
</dbReference>
<keyword evidence="3" id="KW-1185">Reference proteome</keyword>
<accession>A0AAE0X2H8</accession>
<evidence type="ECO:0000256" key="1">
    <source>
        <dbReference type="SAM" id="MobiDB-lite"/>
    </source>
</evidence>
<evidence type="ECO:0000313" key="2">
    <source>
        <dbReference type="EMBL" id="KAK3683496.1"/>
    </source>
</evidence>
<dbReference type="EMBL" id="JAULSO010000004">
    <property type="protein sequence ID" value="KAK3683496.1"/>
    <property type="molecule type" value="Genomic_DNA"/>
</dbReference>
<proteinExistence type="predicted"/>